<dbReference type="SUPFAM" id="SSF50978">
    <property type="entry name" value="WD40 repeat-like"/>
    <property type="match status" value="1"/>
</dbReference>
<evidence type="ECO:0000256" key="2">
    <source>
        <dbReference type="ARBA" id="ARBA00022737"/>
    </source>
</evidence>
<keyword evidence="1 3" id="KW-0853">WD repeat</keyword>
<dbReference type="InParanoid" id="I2GZT5"/>
<dbReference type="Gene3D" id="2.130.10.10">
    <property type="entry name" value="YVTN repeat-like/Quinoprotein amine dehydrogenase"/>
    <property type="match status" value="1"/>
</dbReference>
<reference evidence="4 5" key="1">
    <citation type="journal article" date="2011" name="Proc. Natl. Acad. Sci. U.S.A.">
        <title>Evolutionary erosion of yeast sex chromosomes by mating-type switching accidents.</title>
        <authorList>
            <person name="Gordon J.L."/>
            <person name="Armisen D."/>
            <person name="Proux-Wera E."/>
            <person name="Oheigeartaigh S.S."/>
            <person name="Byrne K.P."/>
            <person name="Wolfe K.H."/>
        </authorList>
    </citation>
    <scope>NUCLEOTIDE SEQUENCE [LARGE SCALE GENOMIC DNA]</scope>
    <source>
        <strain evidence="5">ATCC 34711 / CBS 6284 / DSM 70876 / NBRC 10599 / NRRL Y-10934 / UCD 77-7</strain>
    </source>
</reference>
<keyword evidence="2" id="KW-0677">Repeat</keyword>
<dbReference type="PROSITE" id="PS00678">
    <property type="entry name" value="WD_REPEATS_1"/>
    <property type="match status" value="1"/>
</dbReference>
<keyword evidence="5" id="KW-1185">Reference proteome</keyword>
<protein>
    <submittedName>
        <fullName evidence="4">Uncharacterized protein</fullName>
    </submittedName>
</protein>
<name>I2GZT5_HENB6</name>
<dbReference type="OrthoDB" id="366230at2759"/>
<dbReference type="AlphaFoldDB" id="I2GZT5"/>
<dbReference type="InterPro" id="IPR015943">
    <property type="entry name" value="WD40/YVTN_repeat-like_dom_sf"/>
</dbReference>
<dbReference type="RefSeq" id="XP_004179156.1">
    <property type="nucleotide sequence ID" value="XM_004179108.1"/>
</dbReference>
<proteinExistence type="predicted"/>
<dbReference type="InterPro" id="IPR019775">
    <property type="entry name" value="WD40_repeat_CS"/>
</dbReference>
<evidence type="ECO:0000256" key="3">
    <source>
        <dbReference type="PROSITE-ProRule" id="PRU00221"/>
    </source>
</evidence>
<dbReference type="KEGG" id="tbl:TBLA_0B08220"/>
<dbReference type="FunCoup" id="I2GZT5">
    <property type="interactions" value="85"/>
</dbReference>
<dbReference type="EMBL" id="HE806317">
    <property type="protein sequence ID" value="CCH59637.1"/>
    <property type="molecule type" value="Genomic_DNA"/>
</dbReference>
<dbReference type="PROSITE" id="PS50082">
    <property type="entry name" value="WD_REPEATS_2"/>
    <property type="match status" value="1"/>
</dbReference>
<evidence type="ECO:0000313" key="4">
    <source>
        <dbReference type="EMBL" id="CCH59637.1"/>
    </source>
</evidence>
<organism evidence="4 5">
    <name type="scientific">Henningerozyma blattae (strain ATCC 34711 / CBS 6284 / DSM 70876 / NBRC 10599 / NRRL Y-10934 / UCD 77-7)</name>
    <name type="common">Yeast</name>
    <name type="synonym">Tetrapisispora blattae</name>
    <dbReference type="NCBI Taxonomy" id="1071380"/>
    <lineage>
        <taxon>Eukaryota</taxon>
        <taxon>Fungi</taxon>
        <taxon>Dikarya</taxon>
        <taxon>Ascomycota</taxon>
        <taxon>Saccharomycotina</taxon>
        <taxon>Saccharomycetes</taxon>
        <taxon>Saccharomycetales</taxon>
        <taxon>Saccharomycetaceae</taxon>
        <taxon>Henningerozyma</taxon>
    </lineage>
</organism>
<dbReference type="GeneID" id="14494623"/>
<dbReference type="InterPro" id="IPR001680">
    <property type="entry name" value="WD40_rpt"/>
</dbReference>
<accession>I2GZT5</accession>
<dbReference type="HOGENOM" id="CLU_624344_0_0_1"/>
<feature type="repeat" description="WD" evidence="3">
    <location>
        <begin position="318"/>
        <end position="355"/>
    </location>
</feature>
<sequence>MSAYVSSTSTMNESTVVIEGESNTVLPKNNFDVNNVDEDNFQTIHETLINDKSIKKIRCVKIEYDEVSEILACIYEITNRDRIGSQIDLIKLKPEKCKLISRIQFRSQMIQGIYFLPNSRKTRNDINIRRMLFTSRLGKTICYEINTITLEYKMVQKNYHYNEICQILVERTGMEDNFYLISGDIEGNVLQLEINDNDNDVMIDEGVTSFMKGGLRKKISVRIPKGSEYLLKDCSMSEEMNRFYKSINYSEGEKVSIASMILIDGKLYFGSRDGNIYRIVMRELGEGQGDARISLDNDEFVPLQESQNENDDEIKLYHDGPVTVLQADGNGHLISGGDDWKVILWDIKSNRKLWELDLGDPILCIRYLQEYKMWGVMTWKGVYIVRDGKVVHCERYSGHISCGNFVISKMSKEVLIILGSNDEKGGIRMRSVSMEFTFD</sequence>
<evidence type="ECO:0000256" key="1">
    <source>
        <dbReference type="ARBA" id="ARBA00022574"/>
    </source>
</evidence>
<dbReference type="Proteomes" id="UP000002866">
    <property type="component" value="Chromosome 2"/>
</dbReference>
<dbReference type="SMART" id="SM00320">
    <property type="entry name" value="WD40"/>
    <property type="match status" value="1"/>
</dbReference>
<gene>
    <name evidence="4" type="primary">TBLA0B08220</name>
    <name evidence="4" type="ORF">TBLA_0B08220</name>
</gene>
<dbReference type="STRING" id="1071380.I2GZT5"/>
<dbReference type="InterPro" id="IPR036322">
    <property type="entry name" value="WD40_repeat_dom_sf"/>
</dbReference>
<evidence type="ECO:0000313" key="5">
    <source>
        <dbReference type="Proteomes" id="UP000002866"/>
    </source>
</evidence>